<comment type="caution">
    <text evidence="1">The sequence shown here is derived from an EMBL/GenBank/DDBJ whole genome shotgun (WGS) entry which is preliminary data.</text>
</comment>
<sequence>MGTVAERWKIEAVLALVRQVEACDFFVAGEYNPSSKTRAFMRLVEFDYRDVRRIMRGLEVEDYCEGPLSDDKGRPHDLWVFGAYVAQFETYIKFAIYVIQGTVKSICVSFHEAERPLSYPYRKAS</sequence>
<evidence type="ECO:0000313" key="1">
    <source>
        <dbReference type="EMBL" id="RDB79455.1"/>
    </source>
</evidence>
<accession>A0A369NV07</accession>
<protein>
    <submittedName>
        <fullName evidence="1">Toxin</fullName>
    </submittedName>
</protein>
<gene>
    <name evidence="1" type="ORF">C1872_08210</name>
</gene>
<dbReference type="RefSeq" id="WP_009306908.1">
    <property type="nucleotide sequence ID" value="NZ_AP025575.1"/>
</dbReference>
<dbReference type="Proteomes" id="UP000253752">
    <property type="component" value="Unassembled WGS sequence"/>
</dbReference>
<dbReference type="AlphaFoldDB" id="A0A369NV07"/>
<dbReference type="GeneID" id="69512060"/>
<organism evidence="1 2">
    <name type="scientific">Eggerthella lenta</name>
    <name type="common">Eubacterium lentum</name>
    <dbReference type="NCBI Taxonomy" id="84112"/>
    <lineage>
        <taxon>Bacteria</taxon>
        <taxon>Bacillati</taxon>
        <taxon>Actinomycetota</taxon>
        <taxon>Coriobacteriia</taxon>
        <taxon>Eggerthellales</taxon>
        <taxon>Eggerthellaceae</taxon>
        <taxon>Eggerthella</taxon>
    </lineage>
</organism>
<proteinExistence type="predicted"/>
<dbReference type="EMBL" id="PPTX01000011">
    <property type="protein sequence ID" value="RDB79455.1"/>
    <property type="molecule type" value="Genomic_DNA"/>
</dbReference>
<evidence type="ECO:0000313" key="2">
    <source>
        <dbReference type="Proteomes" id="UP000253752"/>
    </source>
</evidence>
<name>A0A369NV07_EGGLN</name>
<reference evidence="1 2" key="1">
    <citation type="journal article" date="2018" name="Elife">
        <title>Discovery and characterization of a prevalent human gut bacterial enzyme sufficient for the inactivation of a family of plant toxins.</title>
        <authorList>
            <person name="Koppel N."/>
            <person name="Bisanz J.E."/>
            <person name="Pandelia M.E."/>
            <person name="Turnbaugh P.J."/>
            <person name="Balskus E.P."/>
        </authorList>
    </citation>
    <scope>NUCLEOTIDE SEQUENCE [LARGE SCALE GENOMIC DNA]</scope>
    <source>
        <strain evidence="1 2">MR1 #12</strain>
    </source>
</reference>